<dbReference type="PANTHER" id="PTHR42865:SF7">
    <property type="entry name" value="PROTON_GLUTAMATE-ASPARTATE SYMPORTER"/>
    <property type="match status" value="1"/>
</dbReference>
<evidence type="ECO:0000256" key="5">
    <source>
        <dbReference type="ARBA" id="ARBA00022847"/>
    </source>
</evidence>
<keyword evidence="5" id="KW-0769">Symport</keyword>
<comment type="subcellular location">
    <subcellularLocation>
        <location evidence="1">Cell membrane</location>
        <topology evidence="1">Multi-pass membrane protein</topology>
    </subcellularLocation>
</comment>
<dbReference type="GO" id="GO:0006835">
    <property type="term" value="P:dicarboxylic acid transport"/>
    <property type="evidence" value="ECO:0007669"/>
    <property type="project" value="TreeGrafter"/>
</dbReference>
<feature type="transmembrane region" description="Helical" evidence="8">
    <location>
        <begin position="47"/>
        <end position="68"/>
    </location>
</feature>
<feature type="transmembrane region" description="Helical" evidence="8">
    <location>
        <begin position="296"/>
        <end position="317"/>
    </location>
</feature>
<dbReference type="InterPro" id="IPR001991">
    <property type="entry name" value="Na-dicarboxylate_symporter"/>
</dbReference>
<keyword evidence="4 8" id="KW-0812">Transmembrane</keyword>
<feature type="transmembrane region" description="Helical" evidence="8">
    <location>
        <begin position="218"/>
        <end position="243"/>
    </location>
</feature>
<evidence type="ECO:0000313" key="9">
    <source>
        <dbReference type="EMBL" id="GGE67703.1"/>
    </source>
</evidence>
<gene>
    <name evidence="9" type="ORF">GCM10007140_17210</name>
</gene>
<evidence type="ECO:0000256" key="8">
    <source>
        <dbReference type="SAM" id="Phobius"/>
    </source>
</evidence>
<evidence type="ECO:0000256" key="6">
    <source>
        <dbReference type="ARBA" id="ARBA00022989"/>
    </source>
</evidence>
<name>A0A917EQV2_9BACI</name>
<evidence type="ECO:0000313" key="10">
    <source>
        <dbReference type="Proteomes" id="UP000605259"/>
    </source>
</evidence>
<keyword evidence="7 8" id="KW-0472">Membrane</keyword>
<sequence length="412" mass="43674">MKQTRNILLALLFGAIVGLALNLFAPHLFTPLNQYVFDPVGKLFIKLIKMLVVPIVFFSIALGAAGIGDPKKLGRIGGKAISFFLVTTALAIMLAMALALVLSPGKVGSIDTAASQAYEPKGEPPSVVDTFLNIVPDNPIQAMVNGDMLAIIFFAVLVGFALAMLREKSPTFYNFIEEGNNIMLYLVTVVMKTAPYGTFALIASAIGKQGFDAMGKMALYMVTILIALFLHTVIVYGGAVKLLAKKSPVWFFKNFFPVMTIGFSTSSSSASLPVAMKTAQEKLGVPRSISSFVQPLGATINMDGTAIMQGVATIFIAQVYGVTLTFEQLIMVVLTAVLASIGTAGVPGVGLIMLAMVLDQVNLPVEGIALIMGVDRLLDMTRTAVNITGDAVCALAVAESEKKHSSPNEKIA</sequence>
<dbReference type="FunFam" id="1.10.3860.10:FF:000001">
    <property type="entry name" value="C4-dicarboxylate transport protein"/>
    <property type="match status" value="1"/>
</dbReference>
<dbReference type="GO" id="GO:0005886">
    <property type="term" value="C:plasma membrane"/>
    <property type="evidence" value="ECO:0007669"/>
    <property type="project" value="UniProtKB-SubCell"/>
</dbReference>
<reference evidence="9" key="2">
    <citation type="submission" date="2020-09" db="EMBL/GenBank/DDBJ databases">
        <authorList>
            <person name="Sun Q."/>
            <person name="Zhou Y."/>
        </authorList>
    </citation>
    <scope>NUCLEOTIDE SEQUENCE</scope>
    <source>
        <strain evidence="9">CGMCC 1.12698</strain>
    </source>
</reference>
<dbReference type="Pfam" id="PF00375">
    <property type="entry name" value="SDF"/>
    <property type="match status" value="1"/>
</dbReference>
<dbReference type="RefSeq" id="WP_188387955.1">
    <property type="nucleotide sequence ID" value="NZ_BMFK01000001.1"/>
</dbReference>
<feature type="transmembrane region" description="Helical" evidence="8">
    <location>
        <begin position="80"/>
        <end position="102"/>
    </location>
</feature>
<evidence type="ECO:0000256" key="2">
    <source>
        <dbReference type="ARBA" id="ARBA00022448"/>
    </source>
</evidence>
<proteinExistence type="predicted"/>
<protein>
    <submittedName>
        <fullName evidence="9">Sodium:dicarboxylate symporter</fullName>
    </submittedName>
</protein>
<evidence type="ECO:0000256" key="4">
    <source>
        <dbReference type="ARBA" id="ARBA00022692"/>
    </source>
</evidence>
<dbReference type="EMBL" id="BMFK01000001">
    <property type="protein sequence ID" value="GGE67703.1"/>
    <property type="molecule type" value="Genomic_DNA"/>
</dbReference>
<reference evidence="9" key="1">
    <citation type="journal article" date="2014" name="Int. J. Syst. Evol. Microbiol.">
        <title>Complete genome sequence of Corynebacterium casei LMG S-19264T (=DSM 44701T), isolated from a smear-ripened cheese.</title>
        <authorList>
            <consortium name="US DOE Joint Genome Institute (JGI-PGF)"/>
            <person name="Walter F."/>
            <person name="Albersmeier A."/>
            <person name="Kalinowski J."/>
            <person name="Ruckert C."/>
        </authorList>
    </citation>
    <scope>NUCLEOTIDE SEQUENCE</scope>
    <source>
        <strain evidence="9">CGMCC 1.12698</strain>
    </source>
</reference>
<keyword evidence="10" id="KW-1185">Reference proteome</keyword>
<dbReference type="PANTHER" id="PTHR42865">
    <property type="entry name" value="PROTON/GLUTAMATE-ASPARTATE SYMPORTER"/>
    <property type="match status" value="1"/>
</dbReference>
<keyword evidence="3" id="KW-1003">Cell membrane</keyword>
<keyword evidence="2" id="KW-0813">Transport</keyword>
<feature type="transmembrane region" description="Helical" evidence="8">
    <location>
        <begin position="148"/>
        <end position="165"/>
    </location>
</feature>
<feature type="transmembrane region" description="Helical" evidence="8">
    <location>
        <begin position="185"/>
        <end position="206"/>
    </location>
</feature>
<evidence type="ECO:0000256" key="7">
    <source>
        <dbReference type="ARBA" id="ARBA00023136"/>
    </source>
</evidence>
<dbReference type="AlphaFoldDB" id="A0A917EQV2"/>
<accession>A0A917EQV2</accession>
<evidence type="ECO:0000256" key="1">
    <source>
        <dbReference type="ARBA" id="ARBA00004651"/>
    </source>
</evidence>
<feature type="transmembrane region" description="Helical" evidence="8">
    <location>
        <begin position="7"/>
        <end position="27"/>
    </location>
</feature>
<comment type="caution">
    <text evidence="9">The sequence shown here is derived from an EMBL/GenBank/DDBJ whole genome shotgun (WGS) entry which is preliminary data.</text>
</comment>
<organism evidence="9 10">
    <name type="scientific">Priestia taiwanensis</name>
    <dbReference type="NCBI Taxonomy" id="1347902"/>
    <lineage>
        <taxon>Bacteria</taxon>
        <taxon>Bacillati</taxon>
        <taxon>Bacillota</taxon>
        <taxon>Bacilli</taxon>
        <taxon>Bacillales</taxon>
        <taxon>Bacillaceae</taxon>
        <taxon>Priestia</taxon>
    </lineage>
</organism>
<keyword evidence="6 8" id="KW-1133">Transmembrane helix</keyword>
<dbReference type="SUPFAM" id="SSF118215">
    <property type="entry name" value="Proton glutamate symport protein"/>
    <property type="match status" value="1"/>
</dbReference>
<dbReference type="GO" id="GO:0015293">
    <property type="term" value="F:symporter activity"/>
    <property type="evidence" value="ECO:0007669"/>
    <property type="project" value="UniProtKB-KW"/>
</dbReference>
<dbReference type="PRINTS" id="PR00173">
    <property type="entry name" value="EDTRNSPORT"/>
</dbReference>
<dbReference type="Proteomes" id="UP000605259">
    <property type="component" value="Unassembled WGS sequence"/>
</dbReference>
<dbReference type="InterPro" id="IPR036458">
    <property type="entry name" value="Na:dicarbo_symporter_sf"/>
</dbReference>
<evidence type="ECO:0000256" key="3">
    <source>
        <dbReference type="ARBA" id="ARBA00022475"/>
    </source>
</evidence>
<feature type="transmembrane region" description="Helical" evidence="8">
    <location>
        <begin position="329"/>
        <end position="358"/>
    </location>
</feature>
<dbReference type="Gene3D" id="1.10.3860.10">
    <property type="entry name" value="Sodium:dicarboxylate symporter"/>
    <property type="match status" value="1"/>
</dbReference>